<protein>
    <submittedName>
        <fullName evidence="13">CASP2</fullName>
        <ecNumber evidence="13">3.4.22.55</ecNumber>
    </submittedName>
</protein>
<keyword evidence="6" id="KW-0865">Zymogen</keyword>
<dbReference type="SMART" id="SM00115">
    <property type="entry name" value="CASc"/>
    <property type="match status" value="1"/>
</dbReference>
<feature type="domain" description="Caspase family p20" evidence="10">
    <location>
        <begin position="152"/>
        <end position="276"/>
    </location>
</feature>
<feature type="compositionally biased region" description="Basic and acidic residues" evidence="8">
    <location>
        <begin position="600"/>
        <end position="613"/>
    </location>
</feature>
<dbReference type="SUPFAM" id="SSF47986">
    <property type="entry name" value="DEATH domain"/>
    <property type="match status" value="1"/>
</dbReference>
<comment type="similarity">
    <text evidence="1 7">Belongs to the peptidase C14A family.</text>
</comment>
<dbReference type="InterPro" id="IPR011600">
    <property type="entry name" value="Pept_C14_caspase"/>
</dbReference>
<dbReference type="PROSITE" id="PS50208">
    <property type="entry name" value="CASPASE_P20"/>
    <property type="match status" value="1"/>
</dbReference>
<dbReference type="OrthoDB" id="6141361at2759"/>
<dbReference type="SMART" id="SM00409">
    <property type="entry name" value="IG"/>
    <property type="match status" value="3"/>
</dbReference>
<dbReference type="SMART" id="SM00408">
    <property type="entry name" value="IGc2"/>
    <property type="match status" value="3"/>
</dbReference>
<organism evidence="13 14">
    <name type="scientific">Mytilus coruscus</name>
    <name type="common">Sea mussel</name>
    <dbReference type="NCBI Taxonomy" id="42192"/>
    <lineage>
        <taxon>Eukaryota</taxon>
        <taxon>Metazoa</taxon>
        <taxon>Spiralia</taxon>
        <taxon>Lophotrochozoa</taxon>
        <taxon>Mollusca</taxon>
        <taxon>Bivalvia</taxon>
        <taxon>Autobranchia</taxon>
        <taxon>Pteriomorphia</taxon>
        <taxon>Mytilida</taxon>
        <taxon>Mytiloidea</taxon>
        <taxon>Mytilidae</taxon>
        <taxon>Mytilinae</taxon>
        <taxon>Mytilus</taxon>
    </lineage>
</organism>
<dbReference type="InterPro" id="IPR007110">
    <property type="entry name" value="Ig-like_dom"/>
</dbReference>
<dbReference type="InterPro" id="IPR036179">
    <property type="entry name" value="Ig-like_dom_sf"/>
</dbReference>
<evidence type="ECO:0000256" key="8">
    <source>
        <dbReference type="SAM" id="MobiDB-lite"/>
    </source>
</evidence>
<evidence type="ECO:0000259" key="10">
    <source>
        <dbReference type="PROSITE" id="PS50208"/>
    </source>
</evidence>
<keyword evidence="2" id="KW-0645">Protease</keyword>
<proteinExistence type="inferred from homology"/>
<evidence type="ECO:0000256" key="6">
    <source>
        <dbReference type="ARBA" id="ARBA00023145"/>
    </source>
</evidence>
<dbReference type="PANTHER" id="PTHR47901:SF8">
    <property type="entry name" value="CASPASE-3"/>
    <property type="match status" value="1"/>
</dbReference>
<keyword evidence="14" id="KW-1185">Reference proteome</keyword>
<dbReference type="PANTHER" id="PTHR47901">
    <property type="entry name" value="CASPASE RECRUITMENT DOMAIN-CONTAINING PROTEIN 18"/>
    <property type="match status" value="1"/>
</dbReference>
<feature type="domain" description="CARD" evidence="11">
    <location>
        <begin position="4"/>
        <end position="79"/>
    </location>
</feature>
<evidence type="ECO:0000313" key="13">
    <source>
        <dbReference type="EMBL" id="CAC5387623.1"/>
    </source>
</evidence>
<dbReference type="GO" id="GO:0006915">
    <property type="term" value="P:apoptotic process"/>
    <property type="evidence" value="ECO:0007669"/>
    <property type="project" value="UniProtKB-KW"/>
</dbReference>
<dbReference type="AlphaFoldDB" id="A0A6J8BUJ1"/>
<dbReference type="EMBL" id="CACVKT020004017">
    <property type="protein sequence ID" value="CAC5387623.1"/>
    <property type="molecule type" value="Genomic_DNA"/>
</dbReference>
<feature type="domain" description="Caspase family p10" evidence="9">
    <location>
        <begin position="640"/>
        <end position="719"/>
    </location>
</feature>
<dbReference type="InterPro" id="IPR002398">
    <property type="entry name" value="Pept_C14"/>
</dbReference>
<dbReference type="InterPro" id="IPR003598">
    <property type="entry name" value="Ig_sub2"/>
</dbReference>
<dbReference type="InterPro" id="IPR029030">
    <property type="entry name" value="Caspase-like_dom_sf"/>
</dbReference>
<evidence type="ECO:0000256" key="1">
    <source>
        <dbReference type="ARBA" id="ARBA00010134"/>
    </source>
</evidence>
<dbReference type="PROSITE" id="PS50209">
    <property type="entry name" value="CARD"/>
    <property type="match status" value="1"/>
</dbReference>
<dbReference type="GO" id="GO:0004197">
    <property type="term" value="F:cysteine-type endopeptidase activity"/>
    <property type="evidence" value="ECO:0007669"/>
    <property type="project" value="InterPro"/>
</dbReference>
<evidence type="ECO:0000259" key="11">
    <source>
        <dbReference type="PROSITE" id="PS50209"/>
    </source>
</evidence>
<dbReference type="GO" id="GO:0042981">
    <property type="term" value="P:regulation of apoptotic process"/>
    <property type="evidence" value="ECO:0007669"/>
    <property type="project" value="InterPro"/>
</dbReference>
<dbReference type="InterPro" id="IPR013151">
    <property type="entry name" value="Immunoglobulin_dom"/>
</dbReference>
<dbReference type="InterPro" id="IPR002138">
    <property type="entry name" value="Pept_C14_p10"/>
</dbReference>
<dbReference type="Pfam" id="PF00619">
    <property type="entry name" value="CARD"/>
    <property type="match status" value="1"/>
</dbReference>
<dbReference type="InterPro" id="IPR013783">
    <property type="entry name" value="Ig-like_fold"/>
</dbReference>
<evidence type="ECO:0000256" key="3">
    <source>
        <dbReference type="ARBA" id="ARBA00022703"/>
    </source>
</evidence>
<dbReference type="EC" id="3.4.22.55" evidence="13"/>
<accession>A0A6J8BUJ1</accession>
<dbReference type="InterPro" id="IPR015917">
    <property type="entry name" value="Pept_C14A"/>
</dbReference>
<keyword evidence="3" id="KW-0053">Apoptosis</keyword>
<dbReference type="SUPFAM" id="SSF52129">
    <property type="entry name" value="Caspase-like"/>
    <property type="match status" value="2"/>
</dbReference>
<evidence type="ECO:0000256" key="7">
    <source>
        <dbReference type="RuleBase" id="RU003971"/>
    </source>
</evidence>
<dbReference type="InterPro" id="IPR001315">
    <property type="entry name" value="CARD"/>
</dbReference>
<feature type="region of interest" description="Disordered" evidence="8">
    <location>
        <begin position="600"/>
        <end position="636"/>
    </location>
</feature>
<evidence type="ECO:0000259" key="9">
    <source>
        <dbReference type="PROSITE" id="PS50207"/>
    </source>
</evidence>
<evidence type="ECO:0000313" key="14">
    <source>
        <dbReference type="Proteomes" id="UP000507470"/>
    </source>
</evidence>
<dbReference type="CDD" id="cd01671">
    <property type="entry name" value="CARD"/>
    <property type="match status" value="1"/>
</dbReference>
<dbReference type="InterPro" id="IPR003599">
    <property type="entry name" value="Ig_sub"/>
</dbReference>
<dbReference type="SUPFAM" id="SSF48726">
    <property type="entry name" value="Immunoglobulin"/>
    <property type="match status" value="3"/>
</dbReference>
<dbReference type="Gene3D" id="1.10.533.10">
    <property type="entry name" value="Death Domain, Fas"/>
    <property type="match status" value="1"/>
</dbReference>
<evidence type="ECO:0000256" key="4">
    <source>
        <dbReference type="ARBA" id="ARBA00022801"/>
    </source>
</evidence>
<feature type="domain" description="Ig-like" evidence="12">
    <location>
        <begin position="393"/>
        <end position="470"/>
    </location>
</feature>
<dbReference type="InterPro" id="IPR011029">
    <property type="entry name" value="DEATH-like_dom_sf"/>
</dbReference>
<dbReference type="Pfam" id="PF00656">
    <property type="entry name" value="Peptidase_C14"/>
    <property type="match status" value="2"/>
</dbReference>
<sequence>MTAENYDWKNAFKKNRVKIVKGLANPDEVASELFQLEIFNSEMFETILQMDEREQKTRKILDTLNYRGKKGVGALHKAFVGSQNEELAKDLADYVIEVEKRESKTEPKEWPPSLSENTEMMNDHVIRIEDVDSPWYRHEYGKEFVYNIYGECRGKVFIINNVKFETWGSRKGSDNDADNLSKLFTELHFTVQRWDNLTANKMISNLCSAANEIKEKKDTECVILIIMSHGGGTRVYGVDCMPVQLKTLTDCFSSTKCPTLRGKPRLVFVQACRSVEIASIEKTSHIVKHNGEVEIECIINTKKPILEVSWMKNADGTIQCIKDKASTNKYRIESMKSLKSLIVMNIEDSDKGKYHCIVKYESKYRTNPSELKLDVVDVGRACIRKTIYSAKVGADQIKIECFVRNDKSIKEVFWEKDAEVEDKNEKYLISRDKTMVEKYRLDSIKGIQSLIIKNVIASDRGKYRCIIRYNDGSQNESNPTELEVDLQGDYIASLEKTIHVVKPGGQVEIECIVDTKNYSILGVFWEKDAKDDKHIITEKSNPNKYSLEQSLDGKSRKLIVKSVEISDIGRYRCIVKYESKFSSNPTEVELDVKDDAVSDVKEKRDNITQKPQDELDSEPYQHNIMEDRSPKPTLLDHPSSDFLIAYATPEGTKAWLHGKVGSWFMNAIVWTFKYHAHEEELHHLLIRVNRLVGKGCTWSNDMTVAEVKSNLRKKFYFFPGIHGNPPELFKNKNSE</sequence>
<dbReference type="InterPro" id="IPR001309">
    <property type="entry name" value="Pept_C14_p20"/>
</dbReference>
<reference evidence="13 14" key="1">
    <citation type="submission" date="2020-06" db="EMBL/GenBank/DDBJ databases">
        <authorList>
            <person name="Li R."/>
            <person name="Bekaert M."/>
        </authorList>
    </citation>
    <scope>NUCLEOTIDE SEQUENCE [LARGE SCALE GENOMIC DNA]</scope>
    <source>
        <strain evidence="14">wild</strain>
    </source>
</reference>
<feature type="domain" description="Ig-like" evidence="12">
    <location>
        <begin position="479"/>
        <end position="589"/>
    </location>
</feature>
<feature type="domain" description="Ig-like" evidence="12">
    <location>
        <begin position="264"/>
        <end position="372"/>
    </location>
</feature>
<keyword evidence="5" id="KW-0788">Thiol protease</keyword>
<dbReference type="Pfam" id="PF00047">
    <property type="entry name" value="ig"/>
    <property type="match status" value="1"/>
</dbReference>
<dbReference type="PROSITE" id="PS50835">
    <property type="entry name" value="IG_LIKE"/>
    <property type="match status" value="3"/>
</dbReference>
<evidence type="ECO:0000256" key="5">
    <source>
        <dbReference type="ARBA" id="ARBA00022807"/>
    </source>
</evidence>
<dbReference type="PROSITE" id="PS50207">
    <property type="entry name" value="CASPASE_P10"/>
    <property type="match status" value="1"/>
</dbReference>
<dbReference type="Gene3D" id="3.40.50.1460">
    <property type="match status" value="2"/>
</dbReference>
<dbReference type="PRINTS" id="PR00376">
    <property type="entry name" value="IL1BCENZYME"/>
</dbReference>
<gene>
    <name evidence="13" type="ORF">MCOR_22925</name>
</gene>
<evidence type="ECO:0000259" key="12">
    <source>
        <dbReference type="PROSITE" id="PS50835"/>
    </source>
</evidence>
<dbReference type="Proteomes" id="UP000507470">
    <property type="component" value="Unassembled WGS sequence"/>
</dbReference>
<dbReference type="Gene3D" id="2.60.40.10">
    <property type="entry name" value="Immunoglobulins"/>
    <property type="match status" value="3"/>
</dbReference>
<keyword evidence="4 13" id="KW-0378">Hydrolase</keyword>
<name>A0A6J8BUJ1_MYTCO</name>
<dbReference type="GO" id="GO:0006508">
    <property type="term" value="P:proteolysis"/>
    <property type="evidence" value="ECO:0007669"/>
    <property type="project" value="UniProtKB-KW"/>
</dbReference>
<evidence type="ECO:0000256" key="2">
    <source>
        <dbReference type="ARBA" id="ARBA00022670"/>
    </source>
</evidence>